<keyword evidence="2" id="KW-1185">Reference proteome</keyword>
<protein>
    <submittedName>
        <fullName evidence="1">Uncharacterized protein</fullName>
    </submittedName>
</protein>
<dbReference type="OrthoDB" id="445882at2759"/>
<name>A0A1Q9C1K2_SYMMI</name>
<reference evidence="1 2" key="1">
    <citation type="submission" date="2016-02" db="EMBL/GenBank/DDBJ databases">
        <title>Genome analysis of coral dinoflagellate symbionts highlights evolutionary adaptations to a symbiotic lifestyle.</title>
        <authorList>
            <person name="Aranda M."/>
            <person name="Li Y."/>
            <person name="Liew Y.J."/>
            <person name="Baumgarten S."/>
            <person name="Simakov O."/>
            <person name="Wilson M."/>
            <person name="Piel J."/>
            <person name="Ashoor H."/>
            <person name="Bougouffa S."/>
            <person name="Bajic V.B."/>
            <person name="Ryu T."/>
            <person name="Ravasi T."/>
            <person name="Bayer T."/>
            <person name="Micklem G."/>
            <person name="Kim H."/>
            <person name="Bhak J."/>
            <person name="Lajeunesse T.C."/>
            <person name="Voolstra C.R."/>
        </authorList>
    </citation>
    <scope>NUCLEOTIDE SEQUENCE [LARGE SCALE GENOMIC DNA]</scope>
    <source>
        <strain evidence="1 2">CCMP2467</strain>
    </source>
</reference>
<evidence type="ECO:0000313" key="2">
    <source>
        <dbReference type="Proteomes" id="UP000186817"/>
    </source>
</evidence>
<organism evidence="1 2">
    <name type="scientific">Symbiodinium microadriaticum</name>
    <name type="common">Dinoflagellate</name>
    <name type="synonym">Zooxanthella microadriatica</name>
    <dbReference type="NCBI Taxonomy" id="2951"/>
    <lineage>
        <taxon>Eukaryota</taxon>
        <taxon>Sar</taxon>
        <taxon>Alveolata</taxon>
        <taxon>Dinophyceae</taxon>
        <taxon>Suessiales</taxon>
        <taxon>Symbiodiniaceae</taxon>
        <taxon>Symbiodinium</taxon>
    </lineage>
</organism>
<proteinExistence type="predicted"/>
<dbReference type="Proteomes" id="UP000186817">
    <property type="component" value="Unassembled WGS sequence"/>
</dbReference>
<dbReference type="EMBL" id="LSRX01001916">
    <property type="protein sequence ID" value="OLP76798.1"/>
    <property type="molecule type" value="Genomic_DNA"/>
</dbReference>
<evidence type="ECO:0000313" key="1">
    <source>
        <dbReference type="EMBL" id="OLP76798.1"/>
    </source>
</evidence>
<dbReference type="AlphaFoldDB" id="A0A1Q9C1K2"/>
<gene>
    <name evidence="1" type="ORF">AK812_SmicGene43222</name>
</gene>
<accession>A0A1Q9C1K2</accession>
<sequence length="84" mass="9061">MRWALLHAPTSWTSLAELQTSFAGGVGRSRPHLAAFFGQAPGMHDPYAQNHYGGYDQGYGQGGYGQGGYDQGGYGQGHGYDQEY</sequence>
<comment type="caution">
    <text evidence="1">The sequence shown here is derived from an EMBL/GenBank/DDBJ whole genome shotgun (WGS) entry which is preliminary data.</text>
</comment>